<dbReference type="EMBL" id="KQ086178">
    <property type="protein sequence ID" value="KLO06837.1"/>
    <property type="molecule type" value="Genomic_DNA"/>
</dbReference>
<dbReference type="Pfam" id="PF10273">
    <property type="entry name" value="WGG"/>
    <property type="match status" value="1"/>
</dbReference>
<dbReference type="Proteomes" id="UP000053477">
    <property type="component" value="Unassembled WGS sequence"/>
</dbReference>
<evidence type="ECO:0000313" key="5">
    <source>
        <dbReference type="Proteomes" id="UP000053477"/>
    </source>
</evidence>
<dbReference type="InterPro" id="IPR019398">
    <property type="entry name" value="Pre-rRNA_process_TSR2"/>
</dbReference>
<evidence type="ECO:0008006" key="6">
    <source>
        <dbReference type="Google" id="ProtNLM"/>
    </source>
</evidence>
<proteinExistence type="inferred from homology"/>
<evidence type="ECO:0000313" key="4">
    <source>
        <dbReference type="EMBL" id="KLO06837.1"/>
    </source>
</evidence>
<dbReference type="PANTHER" id="PTHR21250">
    <property type="entry name" value="PRE-RRNA-PROCESSING PROTEIN TSR2 HOMOLOG"/>
    <property type="match status" value="1"/>
</dbReference>
<keyword evidence="2" id="KW-0698">rRNA processing</keyword>
<dbReference type="OrthoDB" id="263560at2759"/>
<gene>
    <name evidence="4" type="ORF">SCHPADRAFT_676488</name>
</gene>
<feature type="compositionally biased region" description="Acidic residues" evidence="3">
    <location>
        <begin position="140"/>
        <end position="161"/>
    </location>
</feature>
<evidence type="ECO:0000256" key="3">
    <source>
        <dbReference type="SAM" id="MobiDB-lite"/>
    </source>
</evidence>
<evidence type="ECO:0000256" key="2">
    <source>
        <dbReference type="ARBA" id="ARBA00022552"/>
    </source>
</evidence>
<comment type="similarity">
    <text evidence="1">Belongs to the TSR2 family.</text>
</comment>
<sequence>MSDSSTTSPDPTLVLFARGIIARLNTWPVLSLAVDNSWGGPDSADKRTWIASVVVDSFDPSQNPETPDDVYVEEQLLQIMSDEFDTEIEDGSAEGVAKDIVKLWSQLGSGAIAAQMVEEWEAAAKKAKGKPIPVEIKDETNEEEGDEDEDDSMDGEEEEEAAPSLLPPKEKTREGPEVDEDGFTLVKKSGRTQR</sequence>
<feature type="region of interest" description="Disordered" evidence="3">
    <location>
        <begin position="125"/>
        <end position="194"/>
    </location>
</feature>
<dbReference type="GO" id="GO:0006364">
    <property type="term" value="P:rRNA processing"/>
    <property type="evidence" value="ECO:0007669"/>
    <property type="project" value="UniProtKB-KW"/>
</dbReference>
<dbReference type="STRING" id="27342.A0A0H2R663"/>
<evidence type="ECO:0000256" key="1">
    <source>
        <dbReference type="ARBA" id="ARBA00006524"/>
    </source>
</evidence>
<organism evidence="4 5">
    <name type="scientific">Schizopora paradoxa</name>
    <dbReference type="NCBI Taxonomy" id="27342"/>
    <lineage>
        <taxon>Eukaryota</taxon>
        <taxon>Fungi</taxon>
        <taxon>Dikarya</taxon>
        <taxon>Basidiomycota</taxon>
        <taxon>Agaricomycotina</taxon>
        <taxon>Agaricomycetes</taxon>
        <taxon>Hymenochaetales</taxon>
        <taxon>Schizoporaceae</taxon>
        <taxon>Schizopora</taxon>
    </lineage>
</organism>
<name>A0A0H2R663_9AGAM</name>
<accession>A0A0H2R663</accession>
<dbReference type="InParanoid" id="A0A0H2R663"/>
<reference evidence="4 5" key="1">
    <citation type="submission" date="2015-04" db="EMBL/GenBank/DDBJ databases">
        <title>Complete genome sequence of Schizopora paradoxa KUC8140, a cosmopolitan wood degrader in East Asia.</title>
        <authorList>
            <consortium name="DOE Joint Genome Institute"/>
            <person name="Min B."/>
            <person name="Park H."/>
            <person name="Jang Y."/>
            <person name="Kim J.-J."/>
            <person name="Kim K.H."/>
            <person name="Pangilinan J."/>
            <person name="Lipzen A."/>
            <person name="Riley R."/>
            <person name="Grigoriev I.V."/>
            <person name="Spatafora J.W."/>
            <person name="Choi I.-G."/>
        </authorList>
    </citation>
    <scope>NUCLEOTIDE SEQUENCE [LARGE SCALE GENOMIC DNA]</scope>
    <source>
        <strain evidence="4 5">KUC8140</strain>
    </source>
</reference>
<keyword evidence="5" id="KW-1185">Reference proteome</keyword>
<dbReference type="AlphaFoldDB" id="A0A0H2R663"/>
<protein>
    <recommendedName>
        <fullName evidence="6">Pre-rRNA-processing protein TSR2</fullName>
    </recommendedName>
</protein>